<evidence type="ECO:0000256" key="3">
    <source>
        <dbReference type="ARBA" id="ARBA00022692"/>
    </source>
</evidence>
<keyword evidence="3 6" id="KW-0812">Transmembrane</keyword>
<feature type="transmembrane region" description="Helical" evidence="6">
    <location>
        <begin position="134"/>
        <end position="154"/>
    </location>
</feature>
<feature type="transmembrane region" description="Helical" evidence="6">
    <location>
        <begin position="21"/>
        <end position="43"/>
    </location>
</feature>
<sequence>MNTAVEITDHKPSRVRDARDLLWAGLWLLLSAGVIGLAVFLHSTTSGVQKDFNRVSTLSALRWVLGLPMTLLQTAVILVLMIVVFSRLLMTRQWWRTLASAVSFSAGLAIGSLITLLFHLLGQQFSSLLIPGKPAIFGVGTFELLVATTALLACATGRTRDHQLRWVNSAFAILLILDLITSYAGISAASMALFLGLCIGQVCRYAFGTRSQGLWGQDLVTELRRIGFDPVKLSRKDDVDKIINLGAKSHASFSDDLSAISRIYHMKNADGARYTVSVLDEQRHTGGYISQWLNSLKIQGITIRHDTSVRQTAEHHMLVLMALASHNISPVQVVGMGDAGESTFLVFESAQPHHHIHSLDLTSASPAQIRELWEQMEQAHRFGITHRNITPSCVGIIPQEPTSSDQTMDLDKRSLESLANGEMGTAVLAGWEMADLASSSLHIAVDRVQLLVMLAATLGVDKTVEVLRPTCSDATLASLSPYIQTVIVPSATKQIPGYSRKMMKALQSRLEALSEKEAVEEMGETTTNLSRFNAKKFISIVLLLVAMVALFTQLNLEQMIEAVKTANPLWAAISLAFSLISWLGSALAFGIFIDKDRRRKNIDGIIGTQAVASFTAVSMPTAAGPLTVNTLFLKKIGMDTTQAIATATADTVAEFTTTFLMFIVLGLAYGQAGLENAIPGKTVLLVIGAVAAVIAVVMLIPRCRHWIITTVVPQIKNYGHQMVILFSHPSILSLSVFGSIIQNTTLAASFWTALLAFGYNADFIQTLFLFLLVNAVGTAVPTPGGLGAVETLLSVTFTGIGVPSPIAVSATLLFRFWSYWVRMALGYVYMKHMQKHGLL</sequence>
<name>A0A261FAU8_9BIFI</name>
<evidence type="ECO:0000256" key="2">
    <source>
        <dbReference type="ARBA" id="ARBA00022475"/>
    </source>
</evidence>
<keyword evidence="4 6" id="KW-1133">Transmembrane helix</keyword>
<dbReference type="NCBIfam" id="TIGR00374">
    <property type="entry name" value="flippase-like domain"/>
    <property type="match status" value="1"/>
</dbReference>
<feature type="transmembrane region" description="Helical" evidence="6">
    <location>
        <begin position="682"/>
        <end position="701"/>
    </location>
</feature>
<dbReference type="AlphaFoldDB" id="A0A261FAU8"/>
<dbReference type="Pfam" id="PF03706">
    <property type="entry name" value="LPG_synthase_TM"/>
    <property type="match status" value="1"/>
</dbReference>
<feature type="transmembrane region" description="Helical" evidence="6">
    <location>
        <begin position="652"/>
        <end position="670"/>
    </location>
</feature>
<feature type="transmembrane region" description="Helical" evidence="6">
    <location>
        <begin position="748"/>
        <end position="773"/>
    </location>
</feature>
<comment type="subcellular location">
    <subcellularLocation>
        <location evidence="1">Cell membrane</location>
        <topology evidence="1">Multi-pass membrane protein</topology>
    </subcellularLocation>
</comment>
<evidence type="ECO:0000256" key="5">
    <source>
        <dbReference type="ARBA" id="ARBA00023136"/>
    </source>
</evidence>
<feature type="transmembrane region" description="Helical" evidence="6">
    <location>
        <begin position="63"/>
        <end position="85"/>
    </location>
</feature>
<feature type="transmembrane region" description="Helical" evidence="6">
    <location>
        <begin position="97"/>
        <end position="122"/>
    </location>
</feature>
<accession>A0A261FAU8</accession>
<evidence type="ECO:0000256" key="1">
    <source>
        <dbReference type="ARBA" id="ARBA00004651"/>
    </source>
</evidence>
<dbReference type="EMBL" id="MWWU01000002">
    <property type="protein sequence ID" value="OZG56287.1"/>
    <property type="molecule type" value="Genomic_DNA"/>
</dbReference>
<dbReference type="Proteomes" id="UP000228976">
    <property type="component" value="Unassembled WGS sequence"/>
</dbReference>
<proteinExistence type="predicted"/>
<dbReference type="OrthoDB" id="5242664at2"/>
<evidence type="ECO:0008006" key="9">
    <source>
        <dbReference type="Google" id="ProtNLM"/>
    </source>
</evidence>
<dbReference type="PANTHER" id="PTHR39087">
    <property type="entry name" value="UPF0104 MEMBRANE PROTEIN MJ1595"/>
    <property type="match status" value="1"/>
</dbReference>
<organism evidence="7 8">
    <name type="scientific">Aeriscardovia aeriphila</name>
    <dbReference type="NCBI Taxonomy" id="218139"/>
    <lineage>
        <taxon>Bacteria</taxon>
        <taxon>Bacillati</taxon>
        <taxon>Actinomycetota</taxon>
        <taxon>Actinomycetes</taxon>
        <taxon>Bifidobacteriales</taxon>
        <taxon>Bifidobacteriaceae</taxon>
        <taxon>Aeriscardovia</taxon>
    </lineage>
</organism>
<keyword evidence="5 6" id="KW-0472">Membrane</keyword>
<evidence type="ECO:0000256" key="6">
    <source>
        <dbReference type="SAM" id="Phobius"/>
    </source>
</evidence>
<protein>
    <recommendedName>
        <fullName evidence="9">Lysylphosphatidylglycerol synthase TM region</fullName>
    </recommendedName>
</protein>
<evidence type="ECO:0000256" key="4">
    <source>
        <dbReference type="ARBA" id="ARBA00022989"/>
    </source>
</evidence>
<keyword evidence="2" id="KW-1003">Cell membrane</keyword>
<keyword evidence="8" id="KW-1185">Reference proteome</keyword>
<feature type="transmembrane region" description="Helical" evidence="6">
    <location>
        <begin position="190"/>
        <end position="207"/>
    </location>
</feature>
<comment type="caution">
    <text evidence="7">The sequence shown here is derived from an EMBL/GenBank/DDBJ whole genome shotgun (WGS) entry which is preliminary data.</text>
</comment>
<feature type="transmembrane region" description="Helical" evidence="6">
    <location>
        <begin position="537"/>
        <end position="556"/>
    </location>
</feature>
<feature type="transmembrane region" description="Helical" evidence="6">
    <location>
        <begin position="568"/>
        <end position="593"/>
    </location>
</feature>
<dbReference type="InterPro" id="IPR022791">
    <property type="entry name" value="L-PG_synthase/AglD"/>
</dbReference>
<gene>
    <name evidence="7" type="ORF">AEAE_0775</name>
</gene>
<dbReference type="PANTHER" id="PTHR39087:SF2">
    <property type="entry name" value="UPF0104 MEMBRANE PROTEIN MJ1595"/>
    <property type="match status" value="1"/>
</dbReference>
<reference evidence="7 8" key="1">
    <citation type="journal article" date="2017" name="BMC Genomics">
        <title>Comparative genomic and phylogenomic analyses of the Bifidobacteriaceae family.</title>
        <authorList>
            <person name="Lugli G.A."/>
            <person name="Milani C."/>
            <person name="Turroni F."/>
            <person name="Duranti S."/>
            <person name="Mancabelli L."/>
            <person name="Mangifesta M."/>
            <person name="Ferrario C."/>
            <person name="Modesto M."/>
            <person name="Mattarelli P."/>
            <person name="Jiri K."/>
            <person name="van Sinderen D."/>
            <person name="Ventura M."/>
        </authorList>
    </citation>
    <scope>NUCLEOTIDE SEQUENCE [LARGE SCALE GENOMIC DNA]</scope>
    <source>
        <strain evidence="7 8">LMG 21773</strain>
    </source>
</reference>
<evidence type="ECO:0000313" key="7">
    <source>
        <dbReference type="EMBL" id="OZG56287.1"/>
    </source>
</evidence>
<evidence type="ECO:0000313" key="8">
    <source>
        <dbReference type="Proteomes" id="UP000228976"/>
    </source>
</evidence>
<dbReference type="GO" id="GO:0005886">
    <property type="term" value="C:plasma membrane"/>
    <property type="evidence" value="ECO:0007669"/>
    <property type="project" value="UniProtKB-SubCell"/>
</dbReference>
<feature type="transmembrane region" description="Helical" evidence="6">
    <location>
        <begin position="166"/>
        <end position="184"/>
    </location>
</feature>
<dbReference type="RefSeq" id="WP_094689830.1">
    <property type="nucleotide sequence ID" value="NZ_JACBYZ010000001.1"/>
</dbReference>